<dbReference type="Proteomes" id="UP000299102">
    <property type="component" value="Unassembled WGS sequence"/>
</dbReference>
<evidence type="ECO:0000313" key="2">
    <source>
        <dbReference type="Proteomes" id="UP000299102"/>
    </source>
</evidence>
<dbReference type="EMBL" id="BGZK01000019">
    <property type="protein sequence ID" value="GBP05714.1"/>
    <property type="molecule type" value="Genomic_DNA"/>
</dbReference>
<reference evidence="1 2" key="1">
    <citation type="journal article" date="2019" name="Commun. Biol.">
        <title>The bagworm genome reveals a unique fibroin gene that provides high tensile strength.</title>
        <authorList>
            <person name="Kono N."/>
            <person name="Nakamura H."/>
            <person name="Ohtoshi R."/>
            <person name="Tomita M."/>
            <person name="Numata K."/>
            <person name="Arakawa K."/>
        </authorList>
    </citation>
    <scope>NUCLEOTIDE SEQUENCE [LARGE SCALE GENOMIC DNA]</scope>
</reference>
<dbReference type="AlphaFoldDB" id="A0A4C1SV00"/>
<accession>A0A4C1SV00</accession>
<comment type="caution">
    <text evidence="1">The sequence shown here is derived from an EMBL/GenBank/DDBJ whole genome shotgun (WGS) entry which is preliminary data.</text>
</comment>
<keyword evidence="2" id="KW-1185">Reference proteome</keyword>
<organism evidence="1 2">
    <name type="scientific">Eumeta variegata</name>
    <name type="common">Bagworm moth</name>
    <name type="synonym">Eumeta japonica</name>
    <dbReference type="NCBI Taxonomy" id="151549"/>
    <lineage>
        <taxon>Eukaryota</taxon>
        <taxon>Metazoa</taxon>
        <taxon>Ecdysozoa</taxon>
        <taxon>Arthropoda</taxon>
        <taxon>Hexapoda</taxon>
        <taxon>Insecta</taxon>
        <taxon>Pterygota</taxon>
        <taxon>Neoptera</taxon>
        <taxon>Endopterygota</taxon>
        <taxon>Lepidoptera</taxon>
        <taxon>Glossata</taxon>
        <taxon>Ditrysia</taxon>
        <taxon>Tineoidea</taxon>
        <taxon>Psychidae</taxon>
        <taxon>Oiketicinae</taxon>
        <taxon>Eumeta</taxon>
    </lineage>
</organism>
<gene>
    <name evidence="1" type="ORF">EVAR_5053_1</name>
</gene>
<evidence type="ECO:0000313" key="1">
    <source>
        <dbReference type="EMBL" id="GBP05714.1"/>
    </source>
</evidence>
<protein>
    <submittedName>
        <fullName evidence="1">Uncharacterized protein</fullName>
    </submittedName>
</protein>
<name>A0A4C1SV00_EUMVA</name>
<proteinExistence type="predicted"/>
<sequence>MTFTYVLPLLDARVASPNSRSPSRSSFTAIVPSHLLDDSLKVALRPSVSSSQILPRWCRVRMSVTAVAKPVGLSFCHGRLWWPKTFLKNVRRAAARRTFFRSFFASPLYWQLVVSLPIF</sequence>